<sequence length="106" mass="10858">MTQALTVPTPTTGTEARAAAPARSAVATRPAACARVSGPVAPAHRREGTAGTARERRMPFEAVAPRYGAPAEHVRRHVHATPGAVAAPVVRGGADHPARTEREAAG</sequence>
<feature type="region of interest" description="Disordered" evidence="1">
    <location>
        <begin position="82"/>
        <end position="106"/>
    </location>
</feature>
<dbReference type="EMBL" id="JAWCTQ010000033">
    <property type="protein sequence ID" value="MDT9684943.1"/>
    <property type="molecule type" value="Genomic_DNA"/>
</dbReference>
<dbReference type="InterPro" id="IPR011322">
    <property type="entry name" value="N-reg_PII-like_a/b"/>
</dbReference>
<reference evidence="2 3" key="1">
    <citation type="submission" date="2023-09" db="EMBL/GenBank/DDBJ databases">
        <title>Streptomyces sp. nov.: A antagonism against Alternaria gaisen Producing Streptochlin, Isolated from Tamarix root soil.</title>
        <authorList>
            <person name="Chen Y."/>
        </authorList>
    </citation>
    <scope>NUCLEOTIDE SEQUENCE [LARGE SCALE GENOMIC DNA]</scope>
    <source>
        <strain evidence="2 3">TRM76323</strain>
    </source>
</reference>
<proteinExistence type="predicted"/>
<dbReference type="RefSeq" id="WP_315879988.1">
    <property type="nucleotide sequence ID" value="NZ_JAWCTQ010000033.1"/>
</dbReference>
<feature type="region of interest" description="Disordered" evidence="1">
    <location>
        <begin position="36"/>
        <end position="57"/>
    </location>
</feature>
<organism evidence="2 3">
    <name type="scientific">Streptomyces tamarix</name>
    <dbReference type="NCBI Taxonomy" id="3078565"/>
    <lineage>
        <taxon>Bacteria</taxon>
        <taxon>Bacillati</taxon>
        <taxon>Actinomycetota</taxon>
        <taxon>Actinomycetes</taxon>
        <taxon>Kitasatosporales</taxon>
        <taxon>Streptomycetaceae</taxon>
        <taxon>Streptomyces</taxon>
    </lineage>
</organism>
<accession>A0ABU3QR17</accession>
<protein>
    <submittedName>
        <fullName evidence="2">Divalent-cation tolerance protein CutA</fullName>
    </submittedName>
</protein>
<feature type="compositionally biased region" description="Basic and acidic residues" evidence="1">
    <location>
        <begin position="44"/>
        <end position="57"/>
    </location>
</feature>
<gene>
    <name evidence="2" type="ORF">RND61_23205</name>
</gene>
<feature type="compositionally biased region" description="Low complexity" evidence="1">
    <location>
        <begin position="8"/>
        <end position="23"/>
    </location>
</feature>
<comment type="caution">
    <text evidence="2">The sequence shown here is derived from an EMBL/GenBank/DDBJ whole genome shotgun (WGS) entry which is preliminary data.</text>
</comment>
<keyword evidence="3" id="KW-1185">Reference proteome</keyword>
<evidence type="ECO:0000313" key="3">
    <source>
        <dbReference type="Proteomes" id="UP001250181"/>
    </source>
</evidence>
<dbReference type="Proteomes" id="UP001250181">
    <property type="component" value="Unassembled WGS sequence"/>
</dbReference>
<feature type="compositionally biased region" description="Basic and acidic residues" evidence="1">
    <location>
        <begin position="93"/>
        <end position="106"/>
    </location>
</feature>
<evidence type="ECO:0000313" key="2">
    <source>
        <dbReference type="EMBL" id="MDT9684943.1"/>
    </source>
</evidence>
<name>A0ABU3QR17_9ACTN</name>
<dbReference type="SUPFAM" id="SSF54913">
    <property type="entry name" value="GlnB-like"/>
    <property type="match status" value="1"/>
</dbReference>
<evidence type="ECO:0000256" key="1">
    <source>
        <dbReference type="SAM" id="MobiDB-lite"/>
    </source>
</evidence>
<feature type="compositionally biased region" description="Low complexity" evidence="1">
    <location>
        <begin position="82"/>
        <end position="92"/>
    </location>
</feature>
<feature type="region of interest" description="Disordered" evidence="1">
    <location>
        <begin position="1"/>
        <end position="23"/>
    </location>
</feature>